<feature type="transmembrane region" description="Helical" evidence="1">
    <location>
        <begin position="243"/>
        <end position="265"/>
    </location>
</feature>
<evidence type="ECO:0000313" key="3">
    <source>
        <dbReference type="Proteomes" id="UP000198287"/>
    </source>
</evidence>
<comment type="caution">
    <text evidence="2">The sequence shown here is derived from an EMBL/GenBank/DDBJ whole genome shotgun (WGS) entry which is preliminary data.</text>
</comment>
<feature type="transmembrane region" description="Helical" evidence="1">
    <location>
        <begin position="213"/>
        <end position="237"/>
    </location>
</feature>
<keyword evidence="1" id="KW-0812">Transmembrane</keyword>
<accession>A0A226D533</accession>
<reference evidence="2 3" key="1">
    <citation type="submission" date="2015-12" db="EMBL/GenBank/DDBJ databases">
        <title>The genome of Folsomia candida.</title>
        <authorList>
            <person name="Faddeeva A."/>
            <person name="Derks M.F."/>
            <person name="Anvar Y."/>
            <person name="Smit S."/>
            <person name="Van Straalen N."/>
            <person name="Roelofs D."/>
        </authorList>
    </citation>
    <scope>NUCLEOTIDE SEQUENCE [LARGE SCALE GENOMIC DNA]</scope>
    <source>
        <strain evidence="2 3">VU population</strain>
        <tissue evidence="2">Whole body</tissue>
    </source>
</reference>
<sequence>MYRTEFLPGLKFNLKICKILSCYPFEWDLKSGRLIKCRPRRVAMFKLQCLLSLGYCTGLGLNICFGRLNKIEKLQGFCFFMGYLVTTITRWNYTLDNGPSQVIHAFLDVEASILSKLPHLPISLATKAVQLFLKLCDVCIPAFPVLVFVLLRVDPCTPPFILSMVPGYKDLTAIPKLQDHITSTRLNKHTDCIQLYRVVQILEKSLNAYFSKVILPAIMFCHPVIEIFGLFVCISLSKEIPMPGFLVFPLMATVTGINNVLMVTLASKFHSSSRHVLACLEKVTLSNT</sequence>
<evidence type="ECO:0000313" key="2">
    <source>
        <dbReference type="EMBL" id="OXA40293.1"/>
    </source>
</evidence>
<name>A0A226D533_FOLCA</name>
<protein>
    <submittedName>
        <fullName evidence="2">Uncharacterized protein</fullName>
    </submittedName>
</protein>
<gene>
    <name evidence="2" type="ORF">Fcan01_25063</name>
</gene>
<keyword evidence="3" id="KW-1185">Reference proteome</keyword>
<dbReference type="Proteomes" id="UP000198287">
    <property type="component" value="Unassembled WGS sequence"/>
</dbReference>
<proteinExistence type="predicted"/>
<dbReference type="AlphaFoldDB" id="A0A226D533"/>
<keyword evidence="1" id="KW-0472">Membrane</keyword>
<dbReference type="EMBL" id="LNIX01000034">
    <property type="protein sequence ID" value="OXA40293.1"/>
    <property type="molecule type" value="Genomic_DNA"/>
</dbReference>
<keyword evidence="1" id="KW-1133">Transmembrane helix</keyword>
<organism evidence="2 3">
    <name type="scientific">Folsomia candida</name>
    <name type="common">Springtail</name>
    <dbReference type="NCBI Taxonomy" id="158441"/>
    <lineage>
        <taxon>Eukaryota</taxon>
        <taxon>Metazoa</taxon>
        <taxon>Ecdysozoa</taxon>
        <taxon>Arthropoda</taxon>
        <taxon>Hexapoda</taxon>
        <taxon>Collembola</taxon>
        <taxon>Entomobryomorpha</taxon>
        <taxon>Isotomoidea</taxon>
        <taxon>Isotomidae</taxon>
        <taxon>Proisotominae</taxon>
        <taxon>Folsomia</taxon>
    </lineage>
</organism>
<evidence type="ECO:0000256" key="1">
    <source>
        <dbReference type="SAM" id="Phobius"/>
    </source>
</evidence>
<dbReference type="OrthoDB" id="8297494at2759"/>